<reference evidence="2" key="1">
    <citation type="journal article" date="2013" name="J. Plant Res.">
        <title>Effect of fungi and light on seed germination of three Opuntia species from semiarid lands of central Mexico.</title>
        <authorList>
            <person name="Delgado-Sanchez P."/>
            <person name="Jimenez-Bremont J.F."/>
            <person name="Guerrero-Gonzalez Mde L."/>
            <person name="Flores J."/>
        </authorList>
    </citation>
    <scope>NUCLEOTIDE SEQUENCE</scope>
    <source>
        <tissue evidence="2">Cladode</tissue>
    </source>
</reference>
<dbReference type="PANTHER" id="PTHR36402:SF1">
    <property type="entry name" value="EXPRESSED PROTEIN"/>
    <property type="match status" value="1"/>
</dbReference>
<evidence type="ECO:0000256" key="1">
    <source>
        <dbReference type="SAM" id="MobiDB-lite"/>
    </source>
</evidence>
<feature type="region of interest" description="Disordered" evidence="1">
    <location>
        <begin position="1"/>
        <end position="53"/>
    </location>
</feature>
<evidence type="ECO:0000313" key="2">
    <source>
        <dbReference type="EMBL" id="MBA4630644.1"/>
    </source>
</evidence>
<name>A0A7C9D4W8_OPUST</name>
<accession>A0A7C9D4W8</accession>
<proteinExistence type="predicted"/>
<sequence length="193" mass="23166">MATQIARPSAMSSMIHLRRCSSLSTASKPSHHREHSRNQEYLKPTPFVGSWEAPKDPREAQAKLAHLRRDYAKQVKDLRKHYIYEMELQHQEQIRKDEARREEILRQREERNKSKAAAAEARAVERKAFEDEFRQTLMKERAEKLEYWRRRQQAIEEKKNIKKELIRKQSSTWIDEHKLEGKILERIIDTKPL</sequence>
<reference evidence="2" key="2">
    <citation type="submission" date="2020-07" db="EMBL/GenBank/DDBJ databases">
        <authorList>
            <person name="Vera ALvarez R."/>
            <person name="Arias-Moreno D.M."/>
            <person name="Jimenez-Jacinto V."/>
            <person name="Jimenez-Bremont J.F."/>
            <person name="Swaminathan K."/>
            <person name="Moose S.P."/>
            <person name="Guerrero-Gonzalez M.L."/>
            <person name="Marino-Ramirez L."/>
            <person name="Landsman D."/>
            <person name="Rodriguez-Kessler M."/>
            <person name="Delgado-Sanchez P."/>
        </authorList>
    </citation>
    <scope>NUCLEOTIDE SEQUENCE</scope>
    <source>
        <tissue evidence="2">Cladode</tissue>
    </source>
</reference>
<dbReference type="EMBL" id="GISG01074515">
    <property type="protein sequence ID" value="MBA4630644.1"/>
    <property type="molecule type" value="Transcribed_RNA"/>
</dbReference>
<protein>
    <submittedName>
        <fullName evidence="2">Uncharacterized protein</fullName>
    </submittedName>
</protein>
<organism evidence="2">
    <name type="scientific">Opuntia streptacantha</name>
    <name type="common">Prickly pear cactus</name>
    <name type="synonym">Opuntia cardona</name>
    <dbReference type="NCBI Taxonomy" id="393608"/>
    <lineage>
        <taxon>Eukaryota</taxon>
        <taxon>Viridiplantae</taxon>
        <taxon>Streptophyta</taxon>
        <taxon>Embryophyta</taxon>
        <taxon>Tracheophyta</taxon>
        <taxon>Spermatophyta</taxon>
        <taxon>Magnoliopsida</taxon>
        <taxon>eudicotyledons</taxon>
        <taxon>Gunneridae</taxon>
        <taxon>Pentapetalae</taxon>
        <taxon>Caryophyllales</taxon>
        <taxon>Cactineae</taxon>
        <taxon>Cactaceae</taxon>
        <taxon>Opuntioideae</taxon>
        <taxon>Opuntia</taxon>
    </lineage>
</organism>
<dbReference type="AlphaFoldDB" id="A0A7C9D4W8"/>
<dbReference type="PANTHER" id="PTHR36402">
    <property type="entry name" value="EXPRESSED PROTEIN"/>
    <property type="match status" value="1"/>
</dbReference>